<keyword evidence="11" id="KW-1185">Reference proteome</keyword>
<dbReference type="GO" id="GO:0008420">
    <property type="term" value="F:RNA polymerase II CTD heptapeptide repeat phosphatase activity"/>
    <property type="evidence" value="ECO:0007669"/>
    <property type="project" value="UniProtKB-ARBA"/>
</dbReference>
<evidence type="ECO:0000256" key="7">
    <source>
        <dbReference type="ARBA" id="ARBA00047761"/>
    </source>
</evidence>
<comment type="subcellular location">
    <subcellularLocation>
        <location evidence="1 9">Nucleus</location>
    </subcellularLocation>
</comment>
<comment type="caution">
    <text evidence="10">The sequence shown here is derived from an EMBL/GenBank/DDBJ whole genome shotgun (WGS) entry which is preliminary data.</text>
</comment>
<dbReference type="InterPro" id="IPR006811">
    <property type="entry name" value="RNA_pol_II_suA"/>
</dbReference>
<dbReference type="FunFam" id="3.40.50.2300:FF:000066">
    <property type="entry name" value="RNA polymerase II subunit A C-terminal domain phosphatase SSU72"/>
    <property type="match status" value="1"/>
</dbReference>
<sequence length="215" mass="24763">MKNCWEATGCEVSTERHGRRFTKMAELSFAVICSSNMNRSMEAHAFLSKKGFNVRSFGTGDKVKLPGPAPDKPNCYEFGTSYDDIYNDLLKKDKTLYTQNGLLHMLDRNRRIKPDPERFQISKDKFDIIITCEERVYDQVLECLEARIPEENTPVHVINIDIQDNHEEATIGAFMICELAALLSGTEDLDNDIDELLHEFETKCQRNVLHCVQFY</sequence>
<dbReference type="Proteomes" id="UP001487740">
    <property type="component" value="Unassembled WGS sequence"/>
</dbReference>
<dbReference type="Pfam" id="PF04722">
    <property type="entry name" value="Ssu72"/>
    <property type="match status" value="1"/>
</dbReference>
<dbReference type="EC" id="3.1.3.16" evidence="9"/>
<dbReference type="GO" id="GO:0005634">
    <property type="term" value="C:nucleus"/>
    <property type="evidence" value="ECO:0007669"/>
    <property type="project" value="UniProtKB-SubCell"/>
</dbReference>
<comment type="similarity">
    <text evidence="2 9">Belongs to the SSU72 phosphatase family.</text>
</comment>
<evidence type="ECO:0000313" key="11">
    <source>
        <dbReference type="Proteomes" id="UP001487740"/>
    </source>
</evidence>
<dbReference type="AlphaFoldDB" id="A0AAW0UJ90"/>
<comment type="catalytic activity">
    <reaction evidence="8 9">
        <text>O-phospho-L-threonyl-[protein] + H2O = L-threonyl-[protein] + phosphate</text>
        <dbReference type="Rhea" id="RHEA:47004"/>
        <dbReference type="Rhea" id="RHEA-COMP:11060"/>
        <dbReference type="Rhea" id="RHEA-COMP:11605"/>
        <dbReference type="ChEBI" id="CHEBI:15377"/>
        <dbReference type="ChEBI" id="CHEBI:30013"/>
        <dbReference type="ChEBI" id="CHEBI:43474"/>
        <dbReference type="ChEBI" id="CHEBI:61977"/>
        <dbReference type="EC" id="3.1.3.16"/>
    </reaction>
</comment>
<protein>
    <recommendedName>
        <fullName evidence="9">RNA polymerase II subunit A C-terminal domain phosphatase SSU72</fullName>
        <shortName evidence="9">CTD phosphatase SSU72</shortName>
        <ecNumber evidence="9">3.1.3.16</ecNumber>
    </recommendedName>
</protein>
<dbReference type="PANTHER" id="PTHR20383">
    <property type="entry name" value="RNA POLYMERASE II SUBUNIT A C-TERMINAL DOMAIN PHOSPHATASE"/>
    <property type="match status" value="1"/>
</dbReference>
<keyword evidence="5 9" id="KW-0904">Protein phosphatase</keyword>
<gene>
    <name evidence="10" type="ORF">O3P69_004177</name>
</gene>
<evidence type="ECO:0000256" key="4">
    <source>
        <dbReference type="ARBA" id="ARBA00022801"/>
    </source>
</evidence>
<evidence type="ECO:0000313" key="10">
    <source>
        <dbReference type="EMBL" id="KAK8398895.1"/>
    </source>
</evidence>
<keyword evidence="3 9" id="KW-0507">mRNA processing</keyword>
<evidence type="ECO:0000256" key="5">
    <source>
        <dbReference type="ARBA" id="ARBA00022912"/>
    </source>
</evidence>
<name>A0AAW0UJ90_SCYPA</name>
<keyword evidence="6 9" id="KW-0539">Nucleus</keyword>
<comment type="catalytic activity">
    <reaction evidence="7 9">
        <text>O-phospho-L-seryl-[protein] + H2O = L-seryl-[protein] + phosphate</text>
        <dbReference type="Rhea" id="RHEA:20629"/>
        <dbReference type="Rhea" id="RHEA-COMP:9863"/>
        <dbReference type="Rhea" id="RHEA-COMP:11604"/>
        <dbReference type="ChEBI" id="CHEBI:15377"/>
        <dbReference type="ChEBI" id="CHEBI:29999"/>
        <dbReference type="ChEBI" id="CHEBI:43474"/>
        <dbReference type="ChEBI" id="CHEBI:83421"/>
        <dbReference type="EC" id="3.1.3.16"/>
    </reaction>
</comment>
<comment type="function">
    <text evidence="9">Protein phosphatase that catalyzes the dephosphorylation of the C-terminal domain of RNA polymerase II. Plays a role in RNA processing and termination.</text>
</comment>
<dbReference type="EMBL" id="JARAKH010000012">
    <property type="protein sequence ID" value="KAK8398895.1"/>
    <property type="molecule type" value="Genomic_DNA"/>
</dbReference>
<evidence type="ECO:0000256" key="3">
    <source>
        <dbReference type="ARBA" id="ARBA00022664"/>
    </source>
</evidence>
<proteinExistence type="inferred from homology"/>
<accession>A0AAW0UJ90</accession>
<reference evidence="10 11" key="1">
    <citation type="submission" date="2023-03" db="EMBL/GenBank/DDBJ databases">
        <title>High-quality genome of Scylla paramamosain provides insights in environmental adaptation.</title>
        <authorList>
            <person name="Zhang L."/>
        </authorList>
    </citation>
    <scope>NUCLEOTIDE SEQUENCE [LARGE SCALE GENOMIC DNA]</scope>
    <source>
        <strain evidence="10">LZ_2023a</strain>
        <tissue evidence="10">Muscle</tissue>
    </source>
</reference>
<evidence type="ECO:0000256" key="9">
    <source>
        <dbReference type="RuleBase" id="RU369031"/>
    </source>
</evidence>
<organism evidence="10 11">
    <name type="scientific">Scylla paramamosain</name>
    <name type="common">Mud crab</name>
    <dbReference type="NCBI Taxonomy" id="85552"/>
    <lineage>
        <taxon>Eukaryota</taxon>
        <taxon>Metazoa</taxon>
        <taxon>Ecdysozoa</taxon>
        <taxon>Arthropoda</taxon>
        <taxon>Crustacea</taxon>
        <taxon>Multicrustacea</taxon>
        <taxon>Malacostraca</taxon>
        <taxon>Eumalacostraca</taxon>
        <taxon>Eucarida</taxon>
        <taxon>Decapoda</taxon>
        <taxon>Pleocyemata</taxon>
        <taxon>Brachyura</taxon>
        <taxon>Eubrachyura</taxon>
        <taxon>Portunoidea</taxon>
        <taxon>Portunidae</taxon>
        <taxon>Portuninae</taxon>
        <taxon>Scylla</taxon>
    </lineage>
</organism>
<evidence type="ECO:0000256" key="6">
    <source>
        <dbReference type="ARBA" id="ARBA00023242"/>
    </source>
</evidence>
<evidence type="ECO:0000256" key="8">
    <source>
        <dbReference type="ARBA" id="ARBA00048336"/>
    </source>
</evidence>
<evidence type="ECO:0000256" key="1">
    <source>
        <dbReference type="ARBA" id="ARBA00004123"/>
    </source>
</evidence>
<dbReference type="FunFam" id="3.40.50.2300:FF:000039">
    <property type="entry name" value="RNA polymerase II subunit A C-terminal domain phosphatase"/>
    <property type="match status" value="1"/>
</dbReference>
<evidence type="ECO:0000256" key="2">
    <source>
        <dbReference type="ARBA" id="ARBA00008978"/>
    </source>
</evidence>
<dbReference type="Gene3D" id="3.40.50.2300">
    <property type="match status" value="2"/>
</dbReference>
<keyword evidence="4 9" id="KW-0378">Hydrolase</keyword>
<dbReference type="GO" id="GO:0031124">
    <property type="term" value="P:mRNA 3'-end processing"/>
    <property type="evidence" value="ECO:0007669"/>
    <property type="project" value="UniProtKB-ARBA"/>
</dbReference>